<name>A0ABZ3F347_9HELI</name>
<evidence type="ECO:0008006" key="3">
    <source>
        <dbReference type="Google" id="ProtNLM"/>
    </source>
</evidence>
<evidence type="ECO:0000313" key="2">
    <source>
        <dbReference type="Proteomes" id="UP001434737"/>
    </source>
</evidence>
<gene>
    <name evidence="1" type="ORF">V3I05_07520</name>
</gene>
<proteinExistence type="predicted"/>
<dbReference type="Proteomes" id="UP001434737">
    <property type="component" value="Chromosome"/>
</dbReference>
<evidence type="ECO:0000313" key="1">
    <source>
        <dbReference type="EMBL" id="XAM17528.1"/>
    </source>
</evidence>
<protein>
    <recommendedName>
        <fullName evidence="3">Post-SET domain-containing protein</fullName>
    </recommendedName>
</protein>
<reference evidence="1 2" key="1">
    <citation type="submission" date="2024-02" db="EMBL/GenBank/DDBJ databases">
        <title>Genome and pathogenicity analysis of Helicobacter mastomyrinus isolated from mice.</title>
        <authorList>
            <person name="Zhu L."/>
        </authorList>
    </citation>
    <scope>NUCLEOTIDE SEQUENCE [LARGE SCALE GENOMIC DNA]</scope>
    <source>
        <strain evidence="1 2">Hm-17</strain>
    </source>
</reference>
<dbReference type="RefSeq" id="WP_295700648.1">
    <property type="nucleotide sequence ID" value="NZ_CP145316.1"/>
</dbReference>
<sequence>MISEARPSGAKQILYLQSKIFCKCGLARCANAAITSQQQGHNRLENLYLRK</sequence>
<dbReference type="EMBL" id="CP145316">
    <property type="protein sequence ID" value="XAM17528.1"/>
    <property type="molecule type" value="Genomic_DNA"/>
</dbReference>
<organism evidence="1 2">
    <name type="scientific">Helicobacter mastomyrinus</name>
    <dbReference type="NCBI Taxonomy" id="287948"/>
    <lineage>
        <taxon>Bacteria</taxon>
        <taxon>Pseudomonadati</taxon>
        <taxon>Campylobacterota</taxon>
        <taxon>Epsilonproteobacteria</taxon>
        <taxon>Campylobacterales</taxon>
        <taxon>Helicobacteraceae</taxon>
        <taxon>Helicobacter</taxon>
    </lineage>
</organism>
<accession>A0ABZ3F347</accession>
<keyword evidence="2" id="KW-1185">Reference proteome</keyword>